<keyword evidence="3" id="KW-1185">Reference proteome</keyword>
<dbReference type="InterPro" id="IPR001584">
    <property type="entry name" value="Integrase_cat-core"/>
</dbReference>
<dbReference type="InterPro" id="IPR012337">
    <property type="entry name" value="RNaseH-like_sf"/>
</dbReference>
<name>A0A4Y2R0H8_ARAVE</name>
<dbReference type="PROSITE" id="PS50994">
    <property type="entry name" value="INTEGRASE"/>
    <property type="match status" value="1"/>
</dbReference>
<accession>A0A4Y2R0H8</accession>
<comment type="caution">
    <text evidence="2">The sequence shown here is derived from an EMBL/GenBank/DDBJ whole genome shotgun (WGS) entry which is preliminary data.</text>
</comment>
<evidence type="ECO:0000259" key="1">
    <source>
        <dbReference type="PROSITE" id="PS50994"/>
    </source>
</evidence>
<dbReference type="InterPro" id="IPR036397">
    <property type="entry name" value="RNaseH_sf"/>
</dbReference>
<protein>
    <recommendedName>
        <fullName evidence="1">Integrase catalytic domain-containing protein</fullName>
    </recommendedName>
</protein>
<reference evidence="2 3" key="1">
    <citation type="journal article" date="2019" name="Sci. Rep.">
        <title>Orb-weaving spider Araneus ventricosus genome elucidates the spidroin gene catalogue.</title>
        <authorList>
            <person name="Kono N."/>
            <person name="Nakamura H."/>
            <person name="Ohtoshi R."/>
            <person name="Moran D.A.P."/>
            <person name="Shinohara A."/>
            <person name="Yoshida Y."/>
            <person name="Fujiwara M."/>
            <person name="Mori M."/>
            <person name="Tomita M."/>
            <person name="Arakawa K."/>
        </authorList>
    </citation>
    <scope>NUCLEOTIDE SEQUENCE [LARGE SCALE GENOMIC DNA]</scope>
</reference>
<dbReference type="GO" id="GO:0015074">
    <property type="term" value="P:DNA integration"/>
    <property type="evidence" value="ECO:0007669"/>
    <property type="project" value="InterPro"/>
</dbReference>
<dbReference type="InterPro" id="IPR050951">
    <property type="entry name" value="Retrovirus_Pol_polyprotein"/>
</dbReference>
<organism evidence="2 3">
    <name type="scientific">Araneus ventricosus</name>
    <name type="common">Orbweaver spider</name>
    <name type="synonym">Epeira ventricosa</name>
    <dbReference type="NCBI Taxonomy" id="182803"/>
    <lineage>
        <taxon>Eukaryota</taxon>
        <taxon>Metazoa</taxon>
        <taxon>Ecdysozoa</taxon>
        <taxon>Arthropoda</taxon>
        <taxon>Chelicerata</taxon>
        <taxon>Arachnida</taxon>
        <taxon>Araneae</taxon>
        <taxon>Araneomorphae</taxon>
        <taxon>Entelegynae</taxon>
        <taxon>Araneoidea</taxon>
        <taxon>Araneidae</taxon>
        <taxon>Araneus</taxon>
    </lineage>
</organism>
<dbReference type="OrthoDB" id="10030726at2759"/>
<dbReference type="PANTHER" id="PTHR37984">
    <property type="entry name" value="PROTEIN CBG26694"/>
    <property type="match status" value="1"/>
</dbReference>
<evidence type="ECO:0000313" key="2">
    <source>
        <dbReference type="EMBL" id="GBN69123.1"/>
    </source>
</evidence>
<dbReference type="PANTHER" id="PTHR37984:SF15">
    <property type="entry name" value="INTEGRASE CATALYTIC DOMAIN-CONTAINING PROTEIN"/>
    <property type="match status" value="1"/>
</dbReference>
<gene>
    <name evidence="2" type="ORF">AVEN_79404_1</name>
</gene>
<feature type="domain" description="Integrase catalytic" evidence="1">
    <location>
        <begin position="32"/>
        <end position="161"/>
    </location>
</feature>
<dbReference type="SUPFAM" id="SSF53098">
    <property type="entry name" value="Ribonuclease H-like"/>
    <property type="match status" value="1"/>
</dbReference>
<dbReference type="Gene3D" id="3.30.420.10">
    <property type="entry name" value="Ribonuclease H-like superfamily/Ribonuclease H"/>
    <property type="match status" value="1"/>
</dbReference>
<evidence type="ECO:0000313" key="3">
    <source>
        <dbReference type="Proteomes" id="UP000499080"/>
    </source>
</evidence>
<dbReference type="Pfam" id="PF00665">
    <property type="entry name" value="rve"/>
    <property type="match status" value="1"/>
</dbReference>
<dbReference type="EMBL" id="BGPR01015411">
    <property type="protein sequence ID" value="GBN69123.1"/>
    <property type="molecule type" value="Genomic_DNA"/>
</dbReference>
<sequence length="161" mass="18299">MPTLKNGVENATFAEPKKRPKTRIKGHLQGYNVGTPFERMVLDILGPFPVTTKGNRYVLVLMDYFTKRPEAIPIPDKKALTVAEELVRSWTSCYGMPMILHSDQGTNFNSALFTKICKLLGILKTQTTVLHLESNGMVERFNRMILNHSSSFVLRNHLDTY</sequence>
<dbReference type="GO" id="GO:0003676">
    <property type="term" value="F:nucleic acid binding"/>
    <property type="evidence" value="ECO:0007669"/>
    <property type="project" value="InterPro"/>
</dbReference>
<dbReference type="Proteomes" id="UP000499080">
    <property type="component" value="Unassembled WGS sequence"/>
</dbReference>
<proteinExistence type="predicted"/>
<dbReference type="AlphaFoldDB" id="A0A4Y2R0H8"/>